<keyword evidence="3" id="KW-0325">Glycoprotein</keyword>
<dbReference type="AlphaFoldDB" id="A0AAD8CJ72"/>
<dbReference type="PROSITE" id="PS50835">
    <property type="entry name" value="IG_LIKE"/>
    <property type="match status" value="2"/>
</dbReference>
<evidence type="ECO:0000313" key="8">
    <source>
        <dbReference type="EMBL" id="KAK1151700.1"/>
    </source>
</evidence>
<proteinExistence type="predicted"/>
<protein>
    <submittedName>
        <fullName evidence="8">Carcinoembryonic antigen-related cell adhesion molecule 5-like</fullName>
    </submittedName>
</protein>
<accession>A0AAD8CJ72</accession>
<dbReference type="SMART" id="SM00408">
    <property type="entry name" value="IGc2"/>
    <property type="match status" value="2"/>
</dbReference>
<feature type="signal peptide" evidence="6">
    <location>
        <begin position="1"/>
        <end position="19"/>
    </location>
</feature>
<evidence type="ECO:0000256" key="2">
    <source>
        <dbReference type="ARBA" id="ARBA00023157"/>
    </source>
</evidence>
<feature type="region of interest" description="Disordered" evidence="5">
    <location>
        <begin position="311"/>
        <end position="347"/>
    </location>
</feature>
<evidence type="ECO:0000256" key="5">
    <source>
        <dbReference type="SAM" id="MobiDB-lite"/>
    </source>
</evidence>
<dbReference type="CDD" id="cd00096">
    <property type="entry name" value="Ig"/>
    <property type="match status" value="1"/>
</dbReference>
<dbReference type="SUPFAM" id="SSF48726">
    <property type="entry name" value="Immunoglobulin"/>
    <property type="match status" value="3"/>
</dbReference>
<evidence type="ECO:0000256" key="6">
    <source>
        <dbReference type="SAM" id="SignalP"/>
    </source>
</evidence>
<dbReference type="InterPro" id="IPR052598">
    <property type="entry name" value="IgSF_CEA-related"/>
</dbReference>
<evidence type="ECO:0000259" key="7">
    <source>
        <dbReference type="PROSITE" id="PS50835"/>
    </source>
</evidence>
<evidence type="ECO:0000256" key="4">
    <source>
        <dbReference type="ARBA" id="ARBA00023319"/>
    </source>
</evidence>
<feature type="compositionally biased region" description="Polar residues" evidence="5">
    <location>
        <begin position="321"/>
        <end position="332"/>
    </location>
</feature>
<evidence type="ECO:0000313" key="9">
    <source>
        <dbReference type="Proteomes" id="UP001230051"/>
    </source>
</evidence>
<dbReference type="Pfam" id="PF13927">
    <property type="entry name" value="Ig_3"/>
    <property type="match status" value="1"/>
</dbReference>
<dbReference type="SMART" id="SM00409">
    <property type="entry name" value="IG"/>
    <property type="match status" value="3"/>
</dbReference>
<dbReference type="InterPro" id="IPR007110">
    <property type="entry name" value="Ig-like_dom"/>
</dbReference>
<keyword evidence="2" id="KW-1015">Disulfide bond</keyword>
<dbReference type="Pfam" id="PF07679">
    <property type="entry name" value="I-set"/>
    <property type="match status" value="1"/>
</dbReference>
<dbReference type="InterPro" id="IPR036179">
    <property type="entry name" value="Ig-like_dom_sf"/>
</dbReference>
<gene>
    <name evidence="8" type="primary">Ceacam2</name>
    <name evidence="8" type="ORF">AOXY_G31985</name>
</gene>
<name>A0AAD8CJ72_ACIOX</name>
<evidence type="ECO:0000256" key="1">
    <source>
        <dbReference type="ARBA" id="ARBA00022729"/>
    </source>
</evidence>
<dbReference type="InterPro" id="IPR003599">
    <property type="entry name" value="Ig_sub"/>
</dbReference>
<evidence type="ECO:0000256" key="3">
    <source>
        <dbReference type="ARBA" id="ARBA00023180"/>
    </source>
</evidence>
<reference evidence="8" key="1">
    <citation type="submission" date="2022-02" db="EMBL/GenBank/DDBJ databases">
        <title>Atlantic sturgeon de novo genome assembly.</title>
        <authorList>
            <person name="Stock M."/>
            <person name="Klopp C."/>
            <person name="Guiguen Y."/>
            <person name="Cabau C."/>
            <person name="Parinello H."/>
            <person name="Santidrian Yebra-Pimentel E."/>
            <person name="Kuhl H."/>
            <person name="Dirks R.P."/>
            <person name="Guessner J."/>
            <person name="Wuertz S."/>
            <person name="Du K."/>
            <person name="Schartl M."/>
        </authorList>
    </citation>
    <scope>NUCLEOTIDE SEQUENCE</scope>
    <source>
        <strain evidence="8">STURGEONOMICS-FGT-2020</strain>
        <tissue evidence="8">Whole blood</tissue>
    </source>
</reference>
<feature type="domain" description="Ig-like" evidence="7">
    <location>
        <begin position="222"/>
        <end position="303"/>
    </location>
</feature>
<dbReference type="EMBL" id="JAGXEW010000050">
    <property type="protein sequence ID" value="KAK1151700.1"/>
    <property type="molecule type" value="Genomic_DNA"/>
</dbReference>
<dbReference type="PANTHER" id="PTHR44337">
    <property type="entry name" value="CARCINOEMBRYONIC ANTIGEN-RELATED CELL ADHESION MOLECULE 8"/>
    <property type="match status" value="1"/>
</dbReference>
<comment type="caution">
    <text evidence="8">The sequence shown here is derived from an EMBL/GenBank/DDBJ whole genome shotgun (WGS) entry which is preliminary data.</text>
</comment>
<organism evidence="8 9">
    <name type="scientific">Acipenser oxyrinchus oxyrinchus</name>
    <dbReference type="NCBI Taxonomy" id="40147"/>
    <lineage>
        <taxon>Eukaryota</taxon>
        <taxon>Metazoa</taxon>
        <taxon>Chordata</taxon>
        <taxon>Craniata</taxon>
        <taxon>Vertebrata</taxon>
        <taxon>Euteleostomi</taxon>
        <taxon>Actinopterygii</taxon>
        <taxon>Chondrostei</taxon>
        <taxon>Acipenseriformes</taxon>
        <taxon>Acipenseridae</taxon>
        <taxon>Acipenser</taxon>
    </lineage>
</organism>
<feature type="chain" id="PRO_5041931682" evidence="6">
    <location>
        <begin position="20"/>
        <end position="347"/>
    </location>
</feature>
<feature type="domain" description="Ig-like" evidence="7">
    <location>
        <begin position="144"/>
        <end position="219"/>
    </location>
</feature>
<dbReference type="InterPro" id="IPR013098">
    <property type="entry name" value="Ig_I-set"/>
</dbReference>
<dbReference type="PANTHER" id="PTHR44337:SF20">
    <property type="entry name" value="CARCINOEMBRYONIC ANTIGEN-RELATED CELL ADHESION MOLECULE 5-RELATED"/>
    <property type="match status" value="1"/>
</dbReference>
<keyword evidence="4" id="KW-0393">Immunoglobulin domain</keyword>
<dbReference type="Gene3D" id="2.60.40.10">
    <property type="entry name" value="Immunoglobulins"/>
    <property type="match status" value="3"/>
</dbReference>
<keyword evidence="9" id="KW-1185">Reference proteome</keyword>
<keyword evidence="1 6" id="KW-0732">Signal</keyword>
<sequence length="347" mass="37438">MEVHLINWIIISLCAGCLALEVKPVTDPVISKVGDNVQLEIKPPGVLAAVIWSFSPANILVVSWVGFNPVIAPEYVNRVTLNTATGSVELRSVSLSDAGVYAFQGLIEVSGNAENINGKVTLNVYEAISNVNVKPSLAQPIAIQALKLTCEVLGSQTVSSRLWLKDGQPLSTSDRITLSVDKSTVSFNPVLQSDNGEYQCKASNPVSEETSAVYRLEVNYGPEQASLTGPDQAVLNSSVTFTCSAQSLPPCNYTWYFNGADAAQGLQYKIASVSNADSGSYTCVAWNSVTGRNTSAVKEFTVTEAHNIQYTDPKQQREETIVNTPKSQTGPMQTRGFPHYKQTLNPQ</sequence>
<dbReference type="Proteomes" id="UP001230051">
    <property type="component" value="Unassembled WGS sequence"/>
</dbReference>
<dbReference type="InterPro" id="IPR013783">
    <property type="entry name" value="Ig-like_fold"/>
</dbReference>
<dbReference type="InterPro" id="IPR003598">
    <property type="entry name" value="Ig_sub2"/>
</dbReference>